<name>A0ABU3NZJ5_9FIRM</name>
<organism evidence="1 2">
    <name type="scientific">Anaeroselena agilis</name>
    <dbReference type="NCBI Taxonomy" id="3063788"/>
    <lineage>
        <taxon>Bacteria</taxon>
        <taxon>Bacillati</taxon>
        <taxon>Bacillota</taxon>
        <taxon>Negativicutes</taxon>
        <taxon>Acetonemataceae</taxon>
        <taxon>Anaeroselena</taxon>
    </lineage>
</organism>
<dbReference type="EMBL" id="JAUOZS010000001">
    <property type="protein sequence ID" value="MDT8902217.1"/>
    <property type="molecule type" value="Genomic_DNA"/>
</dbReference>
<evidence type="ECO:0000313" key="2">
    <source>
        <dbReference type="Proteomes" id="UP001254848"/>
    </source>
</evidence>
<reference evidence="1 2" key="1">
    <citation type="submission" date="2023-07" db="EMBL/GenBank/DDBJ databases">
        <title>The novel representative of Negativicutes class, Anaeroselena agilis gen. nov. sp. nov.</title>
        <authorList>
            <person name="Prokofeva M.I."/>
            <person name="Elcheninov A.G."/>
            <person name="Klyukina A."/>
            <person name="Kublanov I.V."/>
            <person name="Frolov E.N."/>
            <person name="Podosokorskaya O.A."/>
        </authorList>
    </citation>
    <scope>NUCLEOTIDE SEQUENCE [LARGE SCALE GENOMIC DNA]</scope>
    <source>
        <strain evidence="1 2">4137-cl</strain>
    </source>
</reference>
<sequence length="102" mass="11106">MPEVEVTLSTVCQGELEKKFQEILPGLICALGQGQKGKITIGLEFARVPDTTTMVAAAFSISPTFPAIKKASICQITENYGLKTEAPMEKPKLVNMFKEDTN</sequence>
<protein>
    <submittedName>
        <fullName evidence="1">Uncharacterized protein</fullName>
    </submittedName>
</protein>
<keyword evidence="2" id="KW-1185">Reference proteome</keyword>
<comment type="caution">
    <text evidence="1">The sequence shown here is derived from an EMBL/GenBank/DDBJ whole genome shotgun (WGS) entry which is preliminary data.</text>
</comment>
<proteinExistence type="predicted"/>
<dbReference type="Proteomes" id="UP001254848">
    <property type="component" value="Unassembled WGS sequence"/>
</dbReference>
<dbReference type="RefSeq" id="WP_413780703.1">
    <property type="nucleotide sequence ID" value="NZ_JAUOZS010000001.1"/>
</dbReference>
<accession>A0ABU3NZJ5</accession>
<gene>
    <name evidence="1" type="ORF">Q4T40_13250</name>
</gene>
<evidence type="ECO:0000313" key="1">
    <source>
        <dbReference type="EMBL" id="MDT8902217.1"/>
    </source>
</evidence>